<name>A0AA45L9H1_9PSEU</name>
<evidence type="ECO:0000313" key="2">
    <source>
        <dbReference type="Proteomes" id="UP000677152"/>
    </source>
</evidence>
<dbReference type="Proteomes" id="UP000677152">
    <property type="component" value="Chromosome"/>
</dbReference>
<reference evidence="1" key="1">
    <citation type="submission" date="2021-04" db="EMBL/GenBank/DDBJ databases">
        <title>Genomic sequence of Actinosynnema pretiosum subsp. pretiosum ATCC 31280 (C-14919).</title>
        <authorList>
            <person name="Bai L."/>
            <person name="Wang X."/>
            <person name="Xiao Y."/>
        </authorList>
    </citation>
    <scope>NUCLEOTIDE SEQUENCE</scope>
    <source>
        <strain evidence="1">ATCC 31280</strain>
    </source>
</reference>
<protein>
    <submittedName>
        <fullName evidence="1">Uncharacterized protein</fullName>
    </submittedName>
</protein>
<organism evidence="1 2">
    <name type="scientific">Actinosynnema pretiosum subsp. pretiosum</name>
    <dbReference type="NCBI Taxonomy" id="103721"/>
    <lineage>
        <taxon>Bacteria</taxon>
        <taxon>Bacillati</taxon>
        <taxon>Actinomycetota</taxon>
        <taxon>Actinomycetes</taxon>
        <taxon>Pseudonocardiales</taxon>
        <taxon>Pseudonocardiaceae</taxon>
        <taxon>Actinosynnema</taxon>
    </lineage>
</organism>
<proteinExistence type="predicted"/>
<dbReference type="EMBL" id="CP073249">
    <property type="protein sequence ID" value="QUF05528.1"/>
    <property type="molecule type" value="Genomic_DNA"/>
</dbReference>
<evidence type="ECO:0000313" key="1">
    <source>
        <dbReference type="EMBL" id="QUF05528.1"/>
    </source>
</evidence>
<sequence>MRPEGETGASGERFAGDLFLHLATKGWLVVPPEQAERVIAELEQTLEVVRAKLRRAEVSRKLHAAPGGDIAPEVERLVVDSVFAGQIASDTWERALVELPKYIRAFRIAAGAR</sequence>
<gene>
    <name evidence="1" type="ORF">KCV87_05365</name>
</gene>
<accession>A0AA45L9H1</accession>
<dbReference type="AlphaFoldDB" id="A0AA45L9H1"/>